<dbReference type="GO" id="GO:0005886">
    <property type="term" value="C:plasma membrane"/>
    <property type="evidence" value="ECO:0007669"/>
    <property type="project" value="UniProtKB-SubCell"/>
</dbReference>
<dbReference type="NCBIfam" id="TIGR01097">
    <property type="entry name" value="PhnE"/>
    <property type="match status" value="1"/>
</dbReference>
<dbReference type="PROSITE" id="PS50928">
    <property type="entry name" value="ABC_TM1"/>
    <property type="match status" value="1"/>
</dbReference>
<dbReference type="CDD" id="cd06261">
    <property type="entry name" value="TM_PBP2"/>
    <property type="match status" value="1"/>
</dbReference>
<evidence type="ECO:0000256" key="6">
    <source>
        <dbReference type="ARBA" id="ARBA00023136"/>
    </source>
</evidence>
<evidence type="ECO:0000256" key="5">
    <source>
        <dbReference type="ARBA" id="ARBA00022989"/>
    </source>
</evidence>
<dbReference type="GO" id="GO:0015416">
    <property type="term" value="F:ABC-type phosphonate transporter activity"/>
    <property type="evidence" value="ECO:0007669"/>
    <property type="project" value="InterPro"/>
</dbReference>
<dbReference type="PANTHER" id="PTHR30043:SF1">
    <property type="entry name" value="ABC TRANSPORT SYSTEM PERMEASE PROTEIN P69"/>
    <property type="match status" value="1"/>
</dbReference>
<evidence type="ECO:0000259" key="9">
    <source>
        <dbReference type="PROSITE" id="PS50928"/>
    </source>
</evidence>
<sequence>MTDSADERTDADRAESRGAATAANASEAKSRPGPRSKPTPDRGSDGDAAVGEEFDRVQAHLRRRLAIRIGAFAVALALVTGAARWIGLDVAYLYAHRENLRAVLLEEMLAPAELWAQLQADGPSLATATVETLAIATVGTAVGLPIAICLGILGASNVTPRLVHAPVRLLLGGVRAVPSMVYALLFVVLAGLGPVAGALAIAMGTVGDLGRLFADEMEEIDRAPVEAVASSGAGLLATTTAARLPQVTTAYVAWTLFYLEINARKSSVLGIVGAGGIGYPLFMSFNARNYTGVMAAVVAILVLVVSVELVANRLRDALDAERRADRG</sequence>
<dbReference type="RefSeq" id="WP_007261276.1">
    <property type="nucleotide sequence ID" value="NZ_AOHZ01000094.1"/>
</dbReference>
<feature type="compositionally biased region" description="Basic and acidic residues" evidence="8">
    <location>
        <begin position="1"/>
        <end position="16"/>
    </location>
</feature>
<feature type="transmembrane region" description="Helical" evidence="7">
    <location>
        <begin position="65"/>
        <end position="86"/>
    </location>
</feature>
<evidence type="ECO:0000256" key="3">
    <source>
        <dbReference type="ARBA" id="ARBA00022475"/>
    </source>
</evidence>
<dbReference type="Proteomes" id="UP000011602">
    <property type="component" value="Unassembled WGS sequence"/>
</dbReference>
<keyword evidence="4 7" id="KW-0812">Transmembrane</keyword>
<dbReference type="InterPro" id="IPR005769">
    <property type="entry name" value="PhnE/PtxC"/>
</dbReference>
<keyword evidence="2 7" id="KW-0813">Transport</keyword>
<evidence type="ECO:0000256" key="1">
    <source>
        <dbReference type="ARBA" id="ARBA00004651"/>
    </source>
</evidence>
<keyword evidence="11" id="KW-1185">Reference proteome</keyword>
<comment type="caution">
    <text evidence="10">The sequence shown here is derived from an EMBL/GenBank/DDBJ whole genome shotgun (WGS) entry which is preliminary data.</text>
</comment>
<evidence type="ECO:0000313" key="10">
    <source>
        <dbReference type="EMBL" id="ELY49637.1"/>
    </source>
</evidence>
<dbReference type="AlphaFoldDB" id="L9WJT2"/>
<comment type="similarity">
    <text evidence="7">Belongs to the binding-protein-dependent transport system permease family.</text>
</comment>
<feature type="transmembrane region" description="Helical" evidence="7">
    <location>
        <begin position="268"/>
        <end position="287"/>
    </location>
</feature>
<keyword evidence="5 7" id="KW-1133">Transmembrane helix</keyword>
<feature type="transmembrane region" description="Helical" evidence="7">
    <location>
        <begin position="244"/>
        <end position="261"/>
    </location>
</feature>
<gene>
    <name evidence="10" type="ORF">C493_20110</name>
</gene>
<dbReference type="Pfam" id="PF00528">
    <property type="entry name" value="BPD_transp_1"/>
    <property type="match status" value="1"/>
</dbReference>
<organism evidence="10 11">
    <name type="scientific">Natronolimnohabitans innermongolicus JCM 12255</name>
    <dbReference type="NCBI Taxonomy" id="1227499"/>
    <lineage>
        <taxon>Archaea</taxon>
        <taxon>Methanobacteriati</taxon>
        <taxon>Methanobacteriota</taxon>
        <taxon>Stenosarchaea group</taxon>
        <taxon>Halobacteria</taxon>
        <taxon>Halobacteriales</taxon>
        <taxon>Natrialbaceae</taxon>
        <taxon>Natronolimnohabitans</taxon>
    </lineage>
</organism>
<keyword evidence="3" id="KW-1003">Cell membrane</keyword>
<feature type="compositionally biased region" description="Low complexity" evidence="8">
    <location>
        <begin position="17"/>
        <end position="27"/>
    </location>
</feature>
<evidence type="ECO:0000256" key="7">
    <source>
        <dbReference type="RuleBase" id="RU363032"/>
    </source>
</evidence>
<evidence type="ECO:0000313" key="11">
    <source>
        <dbReference type="Proteomes" id="UP000011602"/>
    </source>
</evidence>
<evidence type="ECO:0000256" key="4">
    <source>
        <dbReference type="ARBA" id="ARBA00022692"/>
    </source>
</evidence>
<dbReference type="OrthoDB" id="252910at2157"/>
<protein>
    <submittedName>
        <fullName evidence="10">Phosphonate ABC transporter permease</fullName>
    </submittedName>
</protein>
<evidence type="ECO:0000256" key="8">
    <source>
        <dbReference type="SAM" id="MobiDB-lite"/>
    </source>
</evidence>
<dbReference type="eggNOG" id="arCOG00173">
    <property type="taxonomic scope" value="Archaea"/>
</dbReference>
<feature type="transmembrane region" description="Helical" evidence="7">
    <location>
        <begin position="293"/>
        <end position="314"/>
    </location>
</feature>
<accession>L9WJT2</accession>
<keyword evidence="6 7" id="KW-0472">Membrane</keyword>
<feature type="transmembrane region" description="Helical" evidence="7">
    <location>
        <begin position="180"/>
        <end position="203"/>
    </location>
</feature>
<reference evidence="10 11" key="1">
    <citation type="journal article" date="2014" name="PLoS Genet.">
        <title>Phylogenetically driven sequencing of extremely halophilic archaea reveals strategies for static and dynamic osmo-response.</title>
        <authorList>
            <person name="Becker E.A."/>
            <person name="Seitzer P.M."/>
            <person name="Tritt A."/>
            <person name="Larsen D."/>
            <person name="Krusor M."/>
            <person name="Yao A.I."/>
            <person name="Wu D."/>
            <person name="Madern D."/>
            <person name="Eisen J.A."/>
            <person name="Darling A.E."/>
            <person name="Facciotti M.T."/>
        </authorList>
    </citation>
    <scope>NUCLEOTIDE SEQUENCE [LARGE SCALE GENOMIC DNA]</scope>
    <source>
        <strain evidence="10 11">JCM 12255</strain>
    </source>
</reference>
<dbReference type="STRING" id="1227499.C493_20110"/>
<feature type="region of interest" description="Disordered" evidence="8">
    <location>
        <begin position="1"/>
        <end position="50"/>
    </location>
</feature>
<dbReference type="InterPro" id="IPR035906">
    <property type="entry name" value="MetI-like_sf"/>
</dbReference>
<dbReference type="PANTHER" id="PTHR30043">
    <property type="entry name" value="PHOSPHONATES TRANSPORT SYSTEM PERMEASE PROTEIN"/>
    <property type="match status" value="1"/>
</dbReference>
<dbReference type="EMBL" id="AOHZ01000094">
    <property type="protein sequence ID" value="ELY49637.1"/>
    <property type="molecule type" value="Genomic_DNA"/>
</dbReference>
<feature type="transmembrane region" description="Helical" evidence="7">
    <location>
        <begin position="133"/>
        <end position="159"/>
    </location>
</feature>
<dbReference type="SUPFAM" id="SSF161098">
    <property type="entry name" value="MetI-like"/>
    <property type="match status" value="1"/>
</dbReference>
<comment type="subcellular location">
    <subcellularLocation>
        <location evidence="1 7">Cell membrane</location>
        <topology evidence="1 7">Multi-pass membrane protein</topology>
    </subcellularLocation>
</comment>
<dbReference type="InterPro" id="IPR000515">
    <property type="entry name" value="MetI-like"/>
</dbReference>
<proteinExistence type="inferred from homology"/>
<name>L9WJT2_9EURY</name>
<feature type="domain" description="ABC transmembrane type-1" evidence="9">
    <location>
        <begin position="129"/>
        <end position="311"/>
    </location>
</feature>
<evidence type="ECO:0000256" key="2">
    <source>
        <dbReference type="ARBA" id="ARBA00022448"/>
    </source>
</evidence>
<dbReference type="Gene3D" id="1.10.3720.10">
    <property type="entry name" value="MetI-like"/>
    <property type="match status" value="1"/>
</dbReference>
<dbReference type="PATRIC" id="fig|1227499.3.peg.4130"/>